<keyword evidence="2" id="KW-1185">Reference proteome</keyword>
<dbReference type="SUPFAM" id="SSF51998">
    <property type="entry name" value="PFL-like glycyl radical enzymes"/>
    <property type="match status" value="1"/>
</dbReference>
<gene>
    <name evidence="1" type="ORF">CYMTET_54930</name>
</gene>
<dbReference type="PANTHER" id="PTHR37560:SF2">
    <property type="entry name" value="DUF711 DOMAIN-CONTAINING PROTEIN"/>
    <property type="match status" value="1"/>
</dbReference>
<sequence>MAGPETLNVENELIAVRAVTAFVVLEKDPSTWSPVLDKAIGFTAGFSGDIMSAGYKVQTLRVITNPFGEYLDTSSLETALAGVDALQRKLKSLEDATGTRIRFSIGAATNLQELRLVPELIKFAGDLANCCINIPCSEDNIVDLELVTAAAEVCETLGRETPRGEGNFNWTINFNGPKLCPYFPAGCNTRENGESFVLGLEYPDLLVSVLEGLVPEGGSSIVSSPATRGNDWAMASTAIKTEIERHVSVLATLANKASESSGRSFAGIDSSPAPSKSVQSMCRVIELLGVEHFGASGTTEACAFLTRIFKSVDGAPLVGFSGLMFACLEDEGLAKAAQAGHYDIRALLTYSAVCGIGLDTVPIPGNTSTQKIAQLACDCGTLAFRLNKPLTVRLFPLPGFEAGDMTSFESSDLCNCTVFEVS</sequence>
<reference evidence="1 2" key="1">
    <citation type="journal article" date="2015" name="Genome Biol. Evol.">
        <title>Comparative Genomics of a Bacterivorous Green Alga Reveals Evolutionary Causalities and Consequences of Phago-Mixotrophic Mode of Nutrition.</title>
        <authorList>
            <person name="Burns J.A."/>
            <person name="Paasch A."/>
            <person name="Narechania A."/>
            <person name="Kim E."/>
        </authorList>
    </citation>
    <scope>NUCLEOTIDE SEQUENCE [LARGE SCALE GENOMIC DNA]</scope>
    <source>
        <strain evidence="1 2">PLY_AMNH</strain>
    </source>
</reference>
<evidence type="ECO:0008006" key="3">
    <source>
        <dbReference type="Google" id="ProtNLM"/>
    </source>
</evidence>
<name>A0AAE0EN94_9CHLO</name>
<comment type="caution">
    <text evidence="1">The sequence shown here is derived from an EMBL/GenBank/DDBJ whole genome shotgun (WGS) entry which is preliminary data.</text>
</comment>
<dbReference type="PANTHER" id="PTHR37560">
    <property type="entry name" value="UPF0210 PROTEIN SPR0218"/>
    <property type="match status" value="1"/>
</dbReference>
<evidence type="ECO:0000313" key="1">
    <source>
        <dbReference type="EMBL" id="KAK3234833.1"/>
    </source>
</evidence>
<dbReference type="Pfam" id="PF05167">
    <property type="entry name" value="DUF711"/>
    <property type="match status" value="1"/>
</dbReference>
<accession>A0AAE0EN94</accession>
<protein>
    <recommendedName>
        <fullName evidence="3">DUF711 family protein</fullName>
    </recommendedName>
</protein>
<organism evidence="1 2">
    <name type="scientific">Cymbomonas tetramitiformis</name>
    <dbReference type="NCBI Taxonomy" id="36881"/>
    <lineage>
        <taxon>Eukaryota</taxon>
        <taxon>Viridiplantae</taxon>
        <taxon>Chlorophyta</taxon>
        <taxon>Pyramimonadophyceae</taxon>
        <taxon>Pyramimonadales</taxon>
        <taxon>Pyramimonadaceae</taxon>
        <taxon>Cymbomonas</taxon>
    </lineage>
</organism>
<dbReference type="EMBL" id="LGRX02035448">
    <property type="protein sequence ID" value="KAK3234833.1"/>
    <property type="molecule type" value="Genomic_DNA"/>
</dbReference>
<dbReference type="InterPro" id="IPR007841">
    <property type="entry name" value="UPF0210"/>
</dbReference>
<dbReference type="Proteomes" id="UP001190700">
    <property type="component" value="Unassembled WGS sequence"/>
</dbReference>
<dbReference type="AlphaFoldDB" id="A0AAE0EN94"/>
<proteinExistence type="predicted"/>
<dbReference type="Gene3D" id="3.20.70.20">
    <property type="match status" value="1"/>
</dbReference>
<evidence type="ECO:0000313" key="2">
    <source>
        <dbReference type="Proteomes" id="UP001190700"/>
    </source>
</evidence>